<dbReference type="EMBL" id="JANAVB010021399">
    <property type="protein sequence ID" value="KAJ6825948.1"/>
    <property type="molecule type" value="Genomic_DNA"/>
</dbReference>
<dbReference type="AlphaFoldDB" id="A0AAX6GCH7"/>
<comment type="caution">
    <text evidence="1">The sequence shown here is derived from an EMBL/GenBank/DDBJ whole genome shotgun (WGS) entry which is preliminary data.</text>
</comment>
<evidence type="ECO:0000313" key="1">
    <source>
        <dbReference type="EMBL" id="KAJ6825948.1"/>
    </source>
</evidence>
<organism evidence="1 3">
    <name type="scientific">Iris pallida</name>
    <name type="common">Sweet iris</name>
    <dbReference type="NCBI Taxonomy" id="29817"/>
    <lineage>
        <taxon>Eukaryota</taxon>
        <taxon>Viridiplantae</taxon>
        <taxon>Streptophyta</taxon>
        <taxon>Embryophyta</taxon>
        <taxon>Tracheophyta</taxon>
        <taxon>Spermatophyta</taxon>
        <taxon>Magnoliopsida</taxon>
        <taxon>Liliopsida</taxon>
        <taxon>Asparagales</taxon>
        <taxon>Iridaceae</taxon>
        <taxon>Iridoideae</taxon>
        <taxon>Irideae</taxon>
        <taxon>Iris</taxon>
    </lineage>
</organism>
<evidence type="ECO:0000313" key="3">
    <source>
        <dbReference type="Proteomes" id="UP001140949"/>
    </source>
</evidence>
<protein>
    <submittedName>
        <fullName evidence="1">Uncharacterized protein</fullName>
    </submittedName>
</protein>
<reference evidence="1" key="2">
    <citation type="submission" date="2023-04" db="EMBL/GenBank/DDBJ databases">
        <authorList>
            <person name="Bruccoleri R.E."/>
            <person name="Oakeley E.J."/>
            <person name="Faust A.-M."/>
            <person name="Dessus-Babus S."/>
            <person name="Altorfer M."/>
            <person name="Burckhardt D."/>
            <person name="Oertli M."/>
            <person name="Naumann U."/>
            <person name="Petersen F."/>
            <person name="Wong J."/>
        </authorList>
    </citation>
    <scope>NUCLEOTIDE SEQUENCE</scope>
    <source>
        <strain evidence="1">GSM-AAB239-AS_SAM_17_03QT</strain>
        <tissue evidence="1">Leaf</tissue>
    </source>
</reference>
<reference evidence="1" key="1">
    <citation type="journal article" date="2023" name="GigaByte">
        <title>Genome assembly of the bearded iris, Iris pallida Lam.</title>
        <authorList>
            <person name="Bruccoleri R.E."/>
            <person name="Oakeley E.J."/>
            <person name="Faust A.M.E."/>
            <person name="Altorfer M."/>
            <person name="Dessus-Babus S."/>
            <person name="Burckhardt D."/>
            <person name="Oertli M."/>
            <person name="Naumann U."/>
            <person name="Petersen F."/>
            <person name="Wong J."/>
        </authorList>
    </citation>
    <scope>NUCLEOTIDE SEQUENCE</scope>
    <source>
        <strain evidence="1">GSM-AAB239-AS_SAM_17_03QT</strain>
    </source>
</reference>
<accession>A0AAX6GCH7</accession>
<dbReference type="EMBL" id="JANAVB010021399">
    <property type="protein sequence ID" value="KAJ6825949.1"/>
    <property type="molecule type" value="Genomic_DNA"/>
</dbReference>
<dbReference type="Proteomes" id="UP001140949">
    <property type="component" value="Unassembled WGS sequence"/>
</dbReference>
<name>A0AAX6GCH7_IRIPA</name>
<proteinExistence type="predicted"/>
<sequence>MKAPDLRSCSSPSQSDIPSRTVRCILCGSRTIHSKRRSSDSRKQKYIEKSFQGVPLLANSYDSLILQPMQHQISSQLHLKRLTWRL</sequence>
<gene>
    <name evidence="1" type="ORF">M6B38_374970</name>
    <name evidence="2" type="ORF">M6B38_374975</name>
</gene>
<keyword evidence="3" id="KW-1185">Reference proteome</keyword>
<evidence type="ECO:0000313" key="2">
    <source>
        <dbReference type="EMBL" id="KAJ6825949.1"/>
    </source>
</evidence>